<evidence type="ECO:0000256" key="3">
    <source>
        <dbReference type="SAM" id="MobiDB-lite"/>
    </source>
</evidence>
<feature type="repeat" description="PPR" evidence="2">
    <location>
        <begin position="578"/>
        <end position="612"/>
    </location>
</feature>
<feature type="repeat" description="PPR" evidence="2">
    <location>
        <begin position="503"/>
        <end position="537"/>
    </location>
</feature>
<feature type="compositionally biased region" description="Basic residues" evidence="3">
    <location>
        <begin position="811"/>
        <end position="826"/>
    </location>
</feature>
<dbReference type="Pfam" id="PF01535">
    <property type="entry name" value="PPR"/>
    <property type="match status" value="1"/>
</dbReference>
<organism evidence="5 6">
    <name type="scientific">Rhodosorus marinus</name>
    <dbReference type="NCBI Taxonomy" id="101924"/>
    <lineage>
        <taxon>Eukaryota</taxon>
        <taxon>Rhodophyta</taxon>
        <taxon>Stylonematophyceae</taxon>
        <taxon>Stylonematales</taxon>
        <taxon>Stylonemataceae</taxon>
        <taxon>Rhodosorus</taxon>
    </lineage>
</organism>
<accession>A0AAV8UYR2</accession>
<evidence type="ECO:0000313" key="6">
    <source>
        <dbReference type="Proteomes" id="UP001157974"/>
    </source>
</evidence>
<feature type="compositionally biased region" description="Polar residues" evidence="3">
    <location>
        <begin position="82"/>
        <end position="95"/>
    </location>
</feature>
<dbReference type="PANTHER" id="PTHR47447">
    <property type="entry name" value="OS03G0856100 PROTEIN"/>
    <property type="match status" value="1"/>
</dbReference>
<dbReference type="AlphaFoldDB" id="A0AAV8UYR2"/>
<dbReference type="InterPro" id="IPR002885">
    <property type="entry name" value="PPR_rpt"/>
</dbReference>
<dbReference type="NCBIfam" id="TIGR00756">
    <property type="entry name" value="PPR"/>
    <property type="match status" value="1"/>
</dbReference>
<evidence type="ECO:0000259" key="4">
    <source>
        <dbReference type="Pfam" id="PF23276"/>
    </source>
</evidence>
<dbReference type="InterPro" id="IPR011990">
    <property type="entry name" value="TPR-like_helical_dom_sf"/>
</dbReference>
<dbReference type="Pfam" id="PF23276">
    <property type="entry name" value="TPR_24"/>
    <property type="match status" value="1"/>
</dbReference>
<sequence>MSTSAYLSPVTLLVKTSGFTSSFQSRYRGQHLVAQRSLNDPTAVVRQGVHHDEVQDPRSDEDLEVGTGFTPDQDSGVDSGGTEDTSAETESTPQSVGLKLVDELAASSGNRGKGKRRRAQSGVIRAADARERLQLLVSKHGKGKALKKGLRNEASKEFTELIAACGRSGLYKLGLDAYEEAVRNIGMDAELGAAAFRAALSAKYFSTVKRIYQSASQQGIIFPDNIYSIAVGGLVLCGRLEEGLAMKSRLESRGGKLELFGYNAIIEHHAAKGELRKVLDVLAEVEAIGHKVSHHTESLVLRAVFRTGLGLPGCLDWIEEHNFEVSRAALQAVLEESLSLNDRKGAAEVLELMRKHRKWARVRTYNAFIEHFAASSDIEGAMKTFKALAVANIVPTAQSYFLLALAAVNSGKRLEEVEDMFFQGASEGVQSTYFSYNTRAILAARAGEDVTPIYQEMYEEGFAPDDTSFYHAFESMSLRPEKDMVTHALSLLSMMDRMGLLGSRRSMNALLKVLCRAGAAVRAVELYQSMVTMGVEEETMAPDFETYELALLACGNGKRMDLAVGVFRELEQRNIQPTVALYSTLVMGFGNSSDFESALGVWKEMKEKGLRANRTAYKRMVDACLKHPQGIAHACTTLEEMTAMGFSMDNEYYDTLLKGYGRARELEKVVARFRNINRPGPEVGEVTLGAVLNVCNNEESLPTADEAIDRMVSSGIRPTRQMMDYLQNGKSVAKSKNKIMQDVFGPSGVDIVREYLPKQKKKYVEFDALLDGSLSEQVEELSVEELPAQPDDRQKEIATREKALERPASANKRRLGRKKLNSRQRP</sequence>
<gene>
    <name evidence="5" type="ORF">NDN08_003239</name>
</gene>
<feature type="compositionally biased region" description="Basic and acidic residues" evidence="3">
    <location>
        <begin position="790"/>
        <end position="805"/>
    </location>
</feature>
<feature type="domain" description="Pentatricopeptide repeat-containing protein-mitochondrial" evidence="4">
    <location>
        <begin position="552"/>
        <end position="675"/>
    </location>
</feature>
<dbReference type="EMBL" id="JAMWBK010000003">
    <property type="protein sequence ID" value="KAJ8906751.1"/>
    <property type="molecule type" value="Genomic_DNA"/>
</dbReference>
<feature type="region of interest" description="Disordered" evidence="3">
    <location>
        <begin position="781"/>
        <end position="826"/>
    </location>
</feature>
<name>A0AAV8UYR2_9RHOD</name>
<evidence type="ECO:0000256" key="2">
    <source>
        <dbReference type="PROSITE-ProRule" id="PRU00708"/>
    </source>
</evidence>
<feature type="compositionally biased region" description="Basic and acidic residues" evidence="3">
    <location>
        <begin position="49"/>
        <end position="60"/>
    </location>
</feature>
<feature type="region of interest" description="Disordered" evidence="3">
    <location>
        <begin position="48"/>
        <end position="97"/>
    </location>
</feature>
<comment type="caution">
    <text evidence="5">The sequence shown here is derived from an EMBL/GenBank/DDBJ whole genome shotgun (WGS) entry which is preliminary data.</text>
</comment>
<dbReference type="Gene3D" id="1.25.40.10">
    <property type="entry name" value="Tetratricopeptide repeat domain"/>
    <property type="match status" value="4"/>
</dbReference>
<dbReference type="InterPro" id="IPR057027">
    <property type="entry name" value="TPR_mt"/>
</dbReference>
<dbReference type="Proteomes" id="UP001157974">
    <property type="component" value="Unassembled WGS sequence"/>
</dbReference>
<dbReference type="PANTHER" id="PTHR47447:SF17">
    <property type="entry name" value="OS12G0638900 PROTEIN"/>
    <property type="match status" value="1"/>
</dbReference>
<protein>
    <recommendedName>
        <fullName evidence="4">Pentatricopeptide repeat-containing protein-mitochondrial domain-containing protein</fullName>
    </recommendedName>
</protein>
<proteinExistence type="predicted"/>
<evidence type="ECO:0000313" key="5">
    <source>
        <dbReference type="EMBL" id="KAJ8906751.1"/>
    </source>
</evidence>
<keyword evidence="6" id="KW-1185">Reference proteome</keyword>
<keyword evidence="1" id="KW-0677">Repeat</keyword>
<feature type="repeat" description="PPR" evidence="2">
    <location>
        <begin position="543"/>
        <end position="577"/>
    </location>
</feature>
<reference evidence="5 6" key="1">
    <citation type="journal article" date="2023" name="Nat. Commun.">
        <title>Origin of minicircular mitochondrial genomes in red algae.</title>
        <authorList>
            <person name="Lee Y."/>
            <person name="Cho C.H."/>
            <person name="Lee Y.M."/>
            <person name="Park S.I."/>
            <person name="Yang J.H."/>
            <person name="West J.A."/>
            <person name="Bhattacharya D."/>
            <person name="Yoon H.S."/>
        </authorList>
    </citation>
    <scope>NUCLEOTIDE SEQUENCE [LARGE SCALE GENOMIC DNA]</scope>
    <source>
        <strain evidence="5 6">CCMP1338</strain>
        <tissue evidence="5">Whole cell</tissue>
    </source>
</reference>
<evidence type="ECO:0000256" key="1">
    <source>
        <dbReference type="ARBA" id="ARBA00022737"/>
    </source>
</evidence>
<dbReference type="PROSITE" id="PS51375">
    <property type="entry name" value="PPR"/>
    <property type="match status" value="3"/>
</dbReference>